<keyword evidence="2" id="KW-1185">Reference proteome</keyword>
<gene>
    <name evidence="1" type="ORF">LOK49_LG07G03283</name>
</gene>
<accession>A0ACC0H115</accession>
<proteinExistence type="predicted"/>
<organism evidence="1 2">
    <name type="scientific">Camellia lanceoleosa</name>
    <dbReference type="NCBI Taxonomy" id="1840588"/>
    <lineage>
        <taxon>Eukaryota</taxon>
        <taxon>Viridiplantae</taxon>
        <taxon>Streptophyta</taxon>
        <taxon>Embryophyta</taxon>
        <taxon>Tracheophyta</taxon>
        <taxon>Spermatophyta</taxon>
        <taxon>Magnoliopsida</taxon>
        <taxon>eudicotyledons</taxon>
        <taxon>Gunneridae</taxon>
        <taxon>Pentapetalae</taxon>
        <taxon>asterids</taxon>
        <taxon>Ericales</taxon>
        <taxon>Theaceae</taxon>
        <taxon>Camellia</taxon>
    </lineage>
</organism>
<dbReference type="Proteomes" id="UP001060215">
    <property type="component" value="Chromosome 7"/>
</dbReference>
<comment type="caution">
    <text evidence="1">The sequence shown here is derived from an EMBL/GenBank/DDBJ whole genome shotgun (WGS) entry which is preliminary data.</text>
</comment>
<sequence>MALLASLAGGLAAVGKLLGAIYPKMKSRIRFRSNLEKLNKEMGKLTNLGNTVKEQIEAAEKRRGQVAAAPAVTMWLEELEAINKEVNSIEAHVQQGNLCPTTPSCCCLGCTLGEKVYKSIIEVRRLIEAVKFFSNSMVVENCQVKIVEHIPGPSIIGQSTASKNLLKVMNLLNDDDGASKIGVWGMAGVGKITLVKNLNNQLETASSSAQPFSIIIWVTVSKELDLKRL</sequence>
<reference evidence="1 2" key="1">
    <citation type="journal article" date="2022" name="Plant J.">
        <title>Chromosome-level genome of Camellia lanceoleosa provides a valuable resource for understanding genome evolution and self-incompatibility.</title>
        <authorList>
            <person name="Gong W."/>
            <person name="Xiao S."/>
            <person name="Wang L."/>
            <person name="Liao Z."/>
            <person name="Chang Y."/>
            <person name="Mo W."/>
            <person name="Hu G."/>
            <person name="Li W."/>
            <person name="Zhao G."/>
            <person name="Zhu H."/>
            <person name="Hu X."/>
            <person name="Ji K."/>
            <person name="Xiang X."/>
            <person name="Song Q."/>
            <person name="Yuan D."/>
            <person name="Jin S."/>
            <person name="Zhang L."/>
        </authorList>
    </citation>
    <scope>NUCLEOTIDE SEQUENCE [LARGE SCALE GENOMIC DNA]</scope>
    <source>
        <strain evidence="1">SQ_2022a</strain>
    </source>
</reference>
<name>A0ACC0H115_9ERIC</name>
<protein>
    <submittedName>
        <fullName evidence="1">Disease resistance protein</fullName>
    </submittedName>
</protein>
<dbReference type="EMBL" id="CM045764">
    <property type="protein sequence ID" value="KAI8006493.1"/>
    <property type="molecule type" value="Genomic_DNA"/>
</dbReference>
<evidence type="ECO:0000313" key="1">
    <source>
        <dbReference type="EMBL" id="KAI8006493.1"/>
    </source>
</evidence>
<evidence type="ECO:0000313" key="2">
    <source>
        <dbReference type="Proteomes" id="UP001060215"/>
    </source>
</evidence>